<protein>
    <submittedName>
        <fullName evidence="2">Uncharacterized protein</fullName>
    </submittedName>
</protein>
<evidence type="ECO:0000313" key="1">
    <source>
        <dbReference type="Proteomes" id="UP000038045"/>
    </source>
</evidence>
<organism evidence="1 2">
    <name type="scientific">Parastrongyloides trichosuri</name>
    <name type="common">Possum-specific nematode worm</name>
    <dbReference type="NCBI Taxonomy" id="131310"/>
    <lineage>
        <taxon>Eukaryota</taxon>
        <taxon>Metazoa</taxon>
        <taxon>Ecdysozoa</taxon>
        <taxon>Nematoda</taxon>
        <taxon>Chromadorea</taxon>
        <taxon>Rhabditida</taxon>
        <taxon>Tylenchina</taxon>
        <taxon>Panagrolaimomorpha</taxon>
        <taxon>Strongyloidoidea</taxon>
        <taxon>Strongyloididae</taxon>
        <taxon>Parastrongyloides</taxon>
    </lineage>
</organism>
<proteinExistence type="predicted"/>
<dbReference type="Proteomes" id="UP000038045">
    <property type="component" value="Unplaced"/>
</dbReference>
<accession>A0A0N5A7G5</accession>
<reference evidence="2" key="1">
    <citation type="submission" date="2017-02" db="UniProtKB">
        <authorList>
            <consortium name="WormBaseParasite"/>
        </authorList>
    </citation>
    <scope>IDENTIFICATION</scope>
</reference>
<evidence type="ECO:0000313" key="2">
    <source>
        <dbReference type="WBParaSite" id="PTRK_0001794500.1"/>
    </source>
</evidence>
<name>A0A0N5A7G5_PARTI</name>
<dbReference type="WBParaSite" id="PTRK_0001794500.1">
    <property type="protein sequence ID" value="PTRK_0001794500.1"/>
    <property type="gene ID" value="PTRK_0001794500"/>
</dbReference>
<sequence length="177" mass="20807">MIKKIHSSFQMKLKLEKLFKFATLFVLFLVKTQGSEIGYKHCPEGKASIDVRGRFSSDNKPYDVKKIELEECQHYTFSSQCFKKDIISNPEDAKFHFNKSYDVTNYYYFNFRLVIYFLCNIVTRHSQNSCICVSKYSIEDRCVTCGDKSTSTCDFYGVIKLEDRKYLTDTCNFLTHK</sequence>
<dbReference type="AlphaFoldDB" id="A0A0N5A7G5"/>
<keyword evidence="1" id="KW-1185">Reference proteome</keyword>